<dbReference type="AlphaFoldDB" id="A0A1G6Y9E4"/>
<keyword evidence="2" id="KW-1185">Reference proteome</keyword>
<name>A0A1G6Y9E4_9PROT</name>
<accession>A0A1G6Y9E4</accession>
<dbReference type="EMBL" id="FNAK01000003">
    <property type="protein sequence ID" value="SDD86871.1"/>
    <property type="molecule type" value="Genomic_DNA"/>
</dbReference>
<protein>
    <submittedName>
        <fullName evidence="1">Uncharacterized protein</fullName>
    </submittedName>
</protein>
<proteinExistence type="predicted"/>
<dbReference type="Proteomes" id="UP000183685">
    <property type="component" value="Unassembled WGS sequence"/>
</dbReference>
<reference evidence="1 2" key="1">
    <citation type="submission" date="2016-10" db="EMBL/GenBank/DDBJ databases">
        <authorList>
            <person name="de Groot N.N."/>
        </authorList>
    </citation>
    <scope>NUCLEOTIDE SEQUENCE [LARGE SCALE GENOMIC DNA]</scope>
    <source>
        <strain evidence="1 2">CGMCC 1.9109</strain>
    </source>
</reference>
<sequence length="41" mass="4588">MHQGYTHKFCAKISLWMVGETRLENFHAVADAGLGDNIVRA</sequence>
<organism evidence="1 2">
    <name type="scientific">Kordiimonas lacus</name>
    <dbReference type="NCBI Taxonomy" id="637679"/>
    <lineage>
        <taxon>Bacteria</taxon>
        <taxon>Pseudomonadati</taxon>
        <taxon>Pseudomonadota</taxon>
        <taxon>Alphaproteobacteria</taxon>
        <taxon>Kordiimonadales</taxon>
        <taxon>Kordiimonadaceae</taxon>
        <taxon>Kordiimonas</taxon>
    </lineage>
</organism>
<gene>
    <name evidence="1" type="ORF">SAMN04488071_1533</name>
</gene>
<evidence type="ECO:0000313" key="2">
    <source>
        <dbReference type="Proteomes" id="UP000183685"/>
    </source>
</evidence>
<evidence type="ECO:0000313" key="1">
    <source>
        <dbReference type="EMBL" id="SDD86871.1"/>
    </source>
</evidence>